<dbReference type="AlphaFoldDB" id="I8WFT9"/>
<evidence type="ECO:0000313" key="2">
    <source>
        <dbReference type="EMBL" id="EIY36692.1"/>
    </source>
</evidence>
<name>I8WFT9_9BACE</name>
<accession>I8WFT9</accession>
<dbReference type="GO" id="GO:0003677">
    <property type="term" value="F:DNA binding"/>
    <property type="evidence" value="ECO:0007669"/>
    <property type="project" value="InterPro"/>
</dbReference>
<comment type="caution">
    <text evidence="2">The sequence shown here is derived from an EMBL/GenBank/DDBJ whole genome shotgun (WGS) entry which is preliminary data.</text>
</comment>
<dbReference type="HOGENOM" id="CLU_598337_0_0_10"/>
<proteinExistence type="predicted"/>
<dbReference type="SUPFAM" id="SSF46955">
    <property type="entry name" value="Putative DNA-binding domain"/>
    <property type="match status" value="1"/>
</dbReference>
<dbReference type="OrthoDB" id="1003442at2"/>
<feature type="domain" description="Helix-turn-helix" evidence="1">
    <location>
        <begin position="65"/>
        <end position="112"/>
    </location>
</feature>
<evidence type="ECO:0000313" key="3">
    <source>
        <dbReference type="Proteomes" id="UP000003741"/>
    </source>
</evidence>
<dbReference type="InterPro" id="IPR041657">
    <property type="entry name" value="HTH_17"/>
</dbReference>
<sequence length="512" mass="60351">MDIVRCCKWCGKEFVAHKLQSMYCSHSCINGAYKARKRAERIENFENAQKTTEEQTGDFEKSPEFLSPQQVATLLGVSRSTIYRYASQGIIKAVQFRGLTIIRKSDIEKAFNEAPNYRKRPGFSRKQESCEYYTMAQICEKYKIGRKGVIGRCDRLSIPKIYDGRNYYFNKTSIDANFSDLLEDIDLANYYTVEQIMEKFNMSHNNVISYVYQKKIPRINRGKNAFYSKAHIDNCKRRGEDVDINWFSYEEIIENYGLSKDQISNSLRRCKVRTEKRGKFTMIYRTDFIKEVIKGRYGHLPRDPENGHLIFKTVDGEIIPSSTVAKIEPVPPTPEGYYSTEEISKKYSLLIKRVQTITRDENIPRIKIKSFNFYEKEAVDALLDKTQFFDGVKEWISVDEIDKHYKMTPVARRSFIHRHSIPTKLEYGKLFYSKTHIDKIKNLDFDGREYYYSVKEVMEKFNLSKDLVFYYSRRKSITKKKCGQQVYFLKEDFKRFMAMRAAKSQIYLNADN</sequence>
<gene>
    <name evidence="2" type="ORF">HMPREF1062_00931</name>
</gene>
<keyword evidence="3" id="KW-1185">Reference proteome</keyword>
<dbReference type="InterPro" id="IPR009061">
    <property type="entry name" value="DNA-bd_dom_put_sf"/>
</dbReference>
<dbReference type="RefSeq" id="WP_007215877.1">
    <property type="nucleotide sequence ID" value="NZ_JH724085.1"/>
</dbReference>
<dbReference type="EMBL" id="AGXG01000019">
    <property type="protein sequence ID" value="EIY36692.1"/>
    <property type="molecule type" value="Genomic_DNA"/>
</dbReference>
<organism evidence="2 3">
    <name type="scientific">Bacteroides cellulosilyticus CL02T12C19</name>
    <dbReference type="NCBI Taxonomy" id="997874"/>
    <lineage>
        <taxon>Bacteria</taxon>
        <taxon>Pseudomonadati</taxon>
        <taxon>Bacteroidota</taxon>
        <taxon>Bacteroidia</taxon>
        <taxon>Bacteroidales</taxon>
        <taxon>Bacteroidaceae</taxon>
        <taxon>Bacteroides</taxon>
    </lineage>
</organism>
<evidence type="ECO:0000259" key="1">
    <source>
        <dbReference type="Pfam" id="PF12728"/>
    </source>
</evidence>
<dbReference type="Pfam" id="PF12728">
    <property type="entry name" value="HTH_17"/>
    <property type="match status" value="1"/>
</dbReference>
<dbReference type="InterPro" id="IPR010093">
    <property type="entry name" value="SinI_DNA-bd"/>
</dbReference>
<dbReference type="Proteomes" id="UP000003741">
    <property type="component" value="Unassembled WGS sequence"/>
</dbReference>
<dbReference type="PATRIC" id="fig|997874.3.peg.938"/>
<protein>
    <submittedName>
        <fullName evidence="2">Excisionase family DNA binding domain-containing protein</fullName>
    </submittedName>
</protein>
<reference evidence="2 3" key="1">
    <citation type="submission" date="2012-02" db="EMBL/GenBank/DDBJ databases">
        <title>The Genome Sequence of Bacteroides cellulosilyticus CL02T12C19.</title>
        <authorList>
            <consortium name="The Broad Institute Genome Sequencing Platform"/>
            <person name="Earl A."/>
            <person name="Ward D."/>
            <person name="Feldgarden M."/>
            <person name="Gevers D."/>
            <person name="Zitomersky N.L."/>
            <person name="Coyne M.J."/>
            <person name="Comstock L.E."/>
            <person name="Young S.K."/>
            <person name="Zeng Q."/>
            <person name="Gargeya S."/>
            <person name="Fitzgerald M."/>
            <person name="Haas B."/>
            <person name="Abouelleil A."/>
            <person name="Alvarado L."/>
            <person name="Arachchi H.M."/>
            <person name="Berlin A."/>
            <person name="Chapman S.B."/>
            <person name="Gearin G."/>
            <person name="Goldberg J."/>
            <person name="Griggs A."/>
            <person name="Gujja S."/>
            <person name="Hansen M."/>
            <person name="Heiman D."/>
            <person name="Howarth C."/>
            <person name="Larimer J."/>
            <person name="Lui A."/>
            <person name="MacDonald P.J.P."/>
            <person name="McCowen C."/>
            <person name="Montmayeur A."/>
            <person name="Murphy C."/>
            <person name="Neiman D."/>
            <person name="Pearson M."/>
            <person name="Priest M."/>
            <person name="Roberts A."/>
            <person name="Saif S."/>
            <person name="Shea T."/>
            <person name="Sisk P."/>
            <person name="Stolte C."/>
            <person name="Sykes S."/>
            <person name="Wortman J."/>
            <person name="Nusbaum C."/>
            <person name="Birren B."/>
        </authorList>
    </citation>
    <scope>NUCLEOTIDE SEQUENCE [LARGE SCALE GENOMIC DNA]</scope>
    <source>
        <strain evidence="2 3">CL02T12C19</strain>
    </source>
</reference>
<dbReference type="NCBIfam" id="TIGR01764">
    <property type="entry name" value="excise"/>
    <property type="match status" value="1"/>
</dbReference>